<organism evidence="2 3">
    <name type="scientific">Fusarium longipes</name>
    <dbReference type="NCBI Taxonomy" id="694270"/>
    <lineage>
        <taxon>Eukaryota</taxon>
        <taxon>Fungi</taxon>
        <taxon>Dikarya</taxon>
        <taxon>Ascomycota</taxon>
        <taxon>Pezizomycotina</taxon>
        <taxon>Sordariomycetes</taxon>
        <taxon>Hypocreomycetidae</taxon>
        <taxon>Hypocreales</taxon>
        <taxon>Nectriaceae</taxon>
        <taxon>Fusarium</taxon>
    </lineage>
</organism>
<evidence type="ECO:0000256" key="1">
    <source>
        <dbReference type="SAM" id="SignalP"/>
    </source>
</evidence>
<dbReference type="EMBL" id="PXOG01000011">
    <property type="protein sequence ID" value="RGP81398.1"/>
    <property type="molecule type" value="Genomic_DNA"/>
</dbReference>
<keyword evidence="3" id="KW-1185">Reference proteome</keyword>
<keyword evidence="1" id="KW-0732">Signal</keyword>
<proteinExistence type="predicted"/>
<name>A0A395T9N2_9HYPO</name>
<gene>
    <name evidence="2" type="ORF">FLONG3_542</name>
</gene>
<evidence type="ECO:0000313" key="3">
    <source>
        <dbReference type="Proteomes" id="UP000266234"/>
    </source>
</evidence>
<protein>
    <submittedName>
        <fullName evidence="2">Uncharacterized protein</fullName>
    </submittedName>
</protein>
<dbReference type="Proteomes" id="UP000266234">
    <property type="component" value="Unassembled WGS sequence"/>
</dbReference>
<accession>A0A395T9N2</accession>
<feature type="signal peptide" evidence="1">
    <location>
        <begin position="1"/>
        <end position="16"/>
    </location>
</feature>
<dbReference type="OrthoDB" id="5985073at2759"/>
<dbReference type="STRING" id="694270.A0A395T9N2"/>
<sequence>MIGFLLALSLLLTTNAFKLQSDAYIDSANLTEGCTKALKIDLECDKNARMLGKSSYAGWIGSNQLADAICTTTCFDSLQNWNETVTKDCAKDRNASDSRVLQGLITEASEISLMWNTTCIRDTDSGRYCLDIMDENHVVADGDFQPYNETCHPCYGMAVTALLNSSMEAHLWSLDDDYWKGQLELLQKKCGGADKIQQDFIKQKAYNASHEPISVTRPDPKSLISEATFLTVDPLGGIRVAAFAYGGRTKRVAETQLEDTELVRKARAAGMSDENIIETTTKLSELLKSDIGPDIMQKCIPEGYKSQKKHKSDGPSGRDLLEFAQHDTLADVVGSRPLSSVNHLDVTFLLLMFSMKLKGCLKAAGNNSYREAYERPGPWQKEKRVSLTILALAEGDEECLKAVAEILEESRSGFMDYIYWEDLEIEPRKKGQDDNPISGDASTVM</sequence>
<feature type="chain" id="PRO_5017230981" evidence="1">
    <location>
        <begin position="17"/>
        <end position="445"/>
    </location>
</feature>
<dbReference type="AlphaFoldDB" id="A0A395T9N2"/>
<evidence type="ECO:0000313" key="2">
    <source>
        <dbReference type="EMBL" id="RGP81398.1"/>
    </source>
</evidence>
<reference evidence="2 3" key="1">
    <citation type="journal article" date="2018" name="PLoS Pathog.">
        <title>Evolution of structural diversity of trichothecenes, a family of toxins produced by plant pathogenic and entomopathogenic fungi.</title>
        <authorList>
            <person name="Proctor R.H."/>
            <person name="McCormick S.P."/>
            <person name="Kim H.S."/>
            <person name="Cardoza R.E."/>
            <person name="Stanley A.M."/>
            <person name="Lindo L."/>
            <person name="Kelly A."/>
            <person name="Brown D.W."/>
            <person name="Lee T."/>
            <person name="Vaughan M.M."/>
            <person name="Alexander N.J."/>
            <person name="Busman M."/>
            <person name="Gutierrez S."/>
        </authorList>
    </citation>
    <scope>NUCLEOTIDE SEQUENCE [LARGE SCALE GENOMIC DNA]</scope>
    <source>
        <strain evidence="2 3">NRRL 20695</strain>
    </source>
</reference>
<comment type="caution">
    <text evidence="2">The sequence shown here is derived from an EMBL/GenBank/DDBJ whole genome shotgun (WGS) entry which is preliminary data.</text>
</comment>